<feature type="region of interest" description="Disordered" evidence="1">
    <location>
        <begin position="1"/>
        <end position="47"/>
    </location>
</feature>
<organism evidence="2">
    <name type="scientific">Oryza meridionalis</name>
    <dbReference type="NCBI Taxonomy" id="40149"/>
    <lineage>
        <taxon>Eukaryota</taxon>
        <taxon>Viridiplantae</taxon>
        <taxon>Streptophyta</taxon>
        <taxon>Embryophyta</taxon>
        <taxon>Tracheophyta</taxon>
        <taxon>Spermatophyta</taxon>
        <taxon>Magnoliopsida</taxon>
        <taxon>Liliopsida</taxon>
        <taxon>Poales</taxon>
        <taxon>Poaceae</taxon>
        <taxon>BOP clade</taxon>
        <taxon>Oryzoideae</taxon>
        <taxon>Oryzeae</taxon>
        <taxon>Oryzinae</taxon>
        <taxon>Oryza</taxon>
    </lineage>
</organism>
<reference evidence="2" key="1">
    <citation type="submission" date="2015-04" db="UniProtKB">
        <authorList>
            <consortium name="EnsemblPlants"/>
        </authorList>
    </citation>
    <scope>IDENTIFICATION</scope>
</reference>
<keyword evidence="3" id="KW-1185">Reference proteome</keyword>
<evidence type="ECO:0000313" key="2">
    <source>
        <dbReference type="EnsemblPlants" id="OMERI12G03950.1"/>
    </source>
</evidence>
<evidence type="ECO:0000256" key="1">
    <source>
        <dbReference type="SAM" id="MobiDB-lite"/>
    </source>
</evidence>
<reference evidence="2" key="2">
    <citation type="submission" date="2018-05" db="EMBL/GenBank/DDBJ databases">
        <title>OmerRS3 (Oryza meridionalis Reference Sequence Version 3).</title>
        <authorList>
            <person name="Zhang J."/>
            <person name="Kudrna D."/>
            <person name="Lee S."/>
            <person name="Talag J."/>
            <person name="Welchert J."/>
            <person name="Wing R.A."/>
        </authorList>
    </citation>
    <scope>NUCLEOTIDE SEQUENCE [LARGE SCALE GENOMIC DNA]</scope>
    <source>
        <strain evidence="2">cv. OR44</strain>
    </source>
</reference>
<accession>A0A0E0FAH9</accession>
<protein>
    <submittedName>
        <fullName evidence="2">Uncharacterized protein</fullName>
    </submittedName>
</protein>
<proteinExistence type="predicted"/>
<dbReference type="HOGENOM" id="CLU_2487181_0_0_1"/>
<dbReference type="EnsemblPlants" id="OMERI12G03950.1">
    <property type="protein sequence ID" value="OMERI12G03950.1"/>
    <property type="gene ID" value="OMERI12G03950"/>
</dbReference>
<evidence type="ECO:0000313" key="3">
    <source>
        <dbReference type="Proteomes" id="UP000008021"/>
    </source>
</evidence>
<dbReference type="Gramene" id="OMERI12G03950.1">
    <property type="protein sequence ID" value="OMERI12G03950.1"/>
    <property type="gene ID" value="OMERI12G03950"/>
</dbReference>
<sequence>MEASRVGGVCGEGGEERQEAGRRVKRKRGNGGSAHGRSSGARDEVGMLRGIQPNWRVGGEAEVVRAETGKVYHDVRGGNVVVVAIVG</sequence>
<dbReference type="AlphaFoldDB" id="A0A0E0FAH9"/>
<dbReference type="Proteomes" id="UP000008021">
    <property type="component" value="Chromosome 12"/>
</dbReference>
<name>A0A0E0FAH9_9ORYZ</name>